<evidence type="ECO:0000313" key="2">
    <source>
        <dbReference type="Proteomes" id="UP000054477"/>
    </source>
</evidence>
<reference evidence="1 2" key="1">
    <citation type="submission" date="2014-04" db="EMBL/GenBank/DDBJ databases">
        <authorList>
            <consortium name="DOE Joint Genome Institute"/>
            <person name="Kuo A."/>
            <person name="Kohler A."/>
            <person name="Nagy L.G."/>
            <person name="Floudas D."/>
            <person name="Copeland A."/>
            <person name="Barry K.W."/>
            <person name="Cichocki N."/>
            <person name="Veneault-Fourrey C."/>
            <person name="LaButti K."/>
            <person name="Lindquist E.A."/>
            <person name="Lipzen A."/>
            <person name="Lundell T."/>
            <person name="Morin E."/>
            <person name="Murat C."/>
            <person name="Sun H."/>
            <person name="Tunlid A."/>
            <person name="Henrissat B."/>
            <person name="Grigoriev I.V."/>
            <person name="Hibbett D.S."/>
            <person name="Martin F."/>
            <person name="Nordberg H.P."/>
            <person name="Cantor M.N."/>
            <person name="Hua S.X."/>
        </authorList>
    </citation>
    <scope>NUCLEOTIDE SEQUENCE [LARGE SCALE GENOMIC DNA]</scope>
    <source>
        <strain evidence="1 2">LaAM-08-1</strain>
    </source>
</reference>
<keyword evidence="2" id="KW-1185">Reference proteome</keyword>
<protein>
    <submittedName>
        <fullName evidence="1">Uncharacterized protein</fullName>
    </submittedName>
</protein>
<evidence type="ECO:0000313" key="1">
    <source>
        <dbReference type="EMBL" id="KIJ91931.1"/>
    </source>
</evidence>
<proteinExistence type="predicted"/>
<gene>
    <name evidence="1" type="ORF">K443DRAFT_114371</name>
</gene>
<name>A0A0C9X2R6_9AGAR</name>
<feature type="non-terminal residue" evidence="1">
    <location>
        <position position="1"/>
    </location>
</feature>
<organism evidence="1 2">
    <name type="scientific">Laccaria amethystina LaAM-08-1</name>
    <dbReference type="NCBI Taxonomy" id="1095629"/>
    <lineage>
        <taxon>Eukaryota</taxon>
        <taxon>Fungi</taxon>
        <taxon>Dikarya</taxon>
        <taxon>Basidiomycota</taxon>
        <taxon>Agaricomycotina</taxon>
        <taxon>Agaricomycetes</taxon>
        <taxon>Agaricomycetidae</taxon>
        <taxon>Agaricales</taxon>
        <taxon>Agaricineae</taxon>
        <taxon>Hydnangiaceae</taxon>
        <taxon>Laccaria</taxon>
    </lineage>
</organism>
<reference evidence="2" key="2">
    <citation type="submission" date="2015-01" db="EMBL/GenBank/DDBJ databases">
        <title>Evolutionary Origins and Diversification of the Mycorrhizal Mutualists.</title>
        <authorList>
            <consortium name="DOE Joint Genome Institute"/>
            <consortium name="Mycorrhizal Genomics Consortium"/>
            <person name="Kohler A."/>
            <person name="Kuo A."/>
            <person name="Nagy L.G."/>
            <person name="Floudas D."/>
            <person name="Copeland A."/>
            <person name="Barry K.W."/>
            <person name="Cichocki N."/>
            <person name="Veneault-Fourrey C."/>
            <person name="LaButti K."/>
            <person name="Lindquist E.A."/>
            <person name="Lipzen A."/>
            <person name="Lundell T."/>
            <person name="Morin E."/>
            <person name="Murat C."/>
            <person name="Riley R."/>
            <person name="Ohm R."/>
            <person name="Sun H."/>
            <person name="Tunlid A."/>
            <person name="Henrissat B."/>
            <person name="Grigoriev I.V."/>
            <person name="Hibbett D.S."/>
            <person name="Martin F."/>
        </authorList>
    </citation>
    <scope>NUCLEOTIDE SEQUENCE [LARGE SCALE GENOMIC DNA]</scope>
    <source>
        <strain evidence="2">LaAM-08-1</strain>
    </source>
</reference>
<dbReference type="Proteomes" id="UP000054477">
    <property type="component" value="Unassembled WGS sequence"/>
</dbReference>
<dbReference type="OrthoDB" id="3120877at2759"/>
<sequence>TGGEDHVRFVRAEPALGIEAALRVVWRKSLWAERGSMRSRCPLAVAGWLNEVGGVNRGYTYSDTLPEWGIQASCLGCFPAAGVLIPLTTTLTS</sequence>
<dbReference type="HOGENOM" id="CLU_2405343_0_0_1"/>
<dbReference type="EMBL" id="KN838954">
    <property type="protein sequence ID" value="KIJ91931.1"/>
    <property type="molecule type" value="Genomic_DNA"/>
</dbReference>
<dbReference type="AlphaFoldDB" id="A0A0C9X2R6"/>
<accession>A0A0C9X2R6</accession>